<evidence type="ECO:0000313" key="2">
    <source>
        <dbReference type="EMBL" id="KAJ3043833.1"/>
    </source>
</evidence>
<name>A0AAD5X1R0_9FUNG</name>
<proteinExistence type="predicted"/>
<organism evidence="2 3">
    <name type="scientific">Rhizophlyctis rosea</name>
    <dbReference type="NCBI Taxonomy" id="64517"/>
    <lineage>
        <taxon>Eukaryota</taxon>
        <taxon>Fungi</taxon>
        <taxon>Fungi incertae sedis</taxon>
        <taxon>Chytridiomycota</taxon>
        <taxon>Chytridiomycota incertae sedis</taxon>
        <taxon>Chytridiomycetes</taxon>
        <taxon>Rhizophlyctidales</taxon>
        <taxon>Rhizophlyctidaceae</taxon>
        <taxon>Rhizophlyctis</taxon>
    </lineage>
</organism>
<reference evidence="2" key="1">
    <citation type="submission" date="2020-05" db="EMBL/GenBank/DDBJ databases">
        <title>Phylogenomic resolution of chytrid fungi.</title>
        <authorList>
            <person name="Stajich J.E."/>
            <person name="Amses K."/>
            <person name="Simmons R."/>
            <person name="Seto K."/>
            <person name="Myers J."/>
            <person name="Bonds A."/>
            <person name="Quandt C.A."/>
            <person name="Barry K."/>
            <person name="Liu P."/>
            <person name="Grigoriev I."/>
            <person name="Longcore J.E."/>
            <person name="James T.Y."/>
        </authorList>
    </citation>
    <scope>NUCLEOTIDE SEQUENCE</scope>
    <source>
        <strain evidence="2">JEL0318</strain>
    </source>
</reference>
<dbReference type="InterPro" id="IPR049317">
    <property type="entry name" value="GCIP-like_N"/>
</dbReference>
<dbReference type="EMBL" id="JADGJD010001335">
    <property type="protein sequence ID" value="KAJ3043833.1"/>
    <property type="molecule type" value="Genomic_DNA"/>
</dbReference>
<dbReference type="GO" id="GO:0005634">
    <property type="term" value="C:nucleus"/>
    <property type="evidence" value="ECO:0007669"/>
    <property type="project" value="TreeGrafter"/>
</dbReference>
<comment type="caution">
    <text evidence="2">The sequence shown here is derived from an EMBL/GenBank/DDBJ whole genome shotgun (WGS) entry which is preliminary data.</text>
</comment>
<dbReference type="Pfam" id="PF13324">
    <property type="entry name" value="GCIP_N"/>
    <property type="match status" value="1"/>
</dbReference>
<evidence type="ECO:0000313" key="3">
    <source>
        <dbReference type="Proteomes" id="UP001212841"/>
    </source>
</evidence>
<protein>
    <submittedName>
        <fullName evidence="2">Cyclin-D1-binding protein 1</fullName>
    </submittedName>
</protein>
<dbReference type="Gene3D" id="1.20.1420.10">
    <property type="entry name" value="Talin, central domain"/>
    <property type="match status" value="1"/>
</dbReference>
<dbReference type="Proteomes" id="UP001212841">
    <property type="component" value="Unassembled WGS sequence"/>
</dbReference>
<sequence length="194" mass="21133">MVASFEQRLDADLNTLIDEALKYIQQLSAPADSEAESFDFEFFRKESANAAKVLAHNATKLSLTAPPKSKDAFTSTKQIVDCMRHLVALALSIPKSSGSTLTTHIRSVISEVVFDIASHANAFLTTARPLSEVRNLGYLSATGIVWKGCDIMQQIPITNAKTVQYLVKRKLELVEDAVTEMEGLLEEDGGDDGG</sequence>
<keyword evidence="3" id="KW-1185">Reference proteome</keyword>
<feature type="domain" description="Cyclin-D1-binding protein 1-like N-terminal" evidence="1">
    <location>
        <begin position="50"/>
        <end position="187"/>
    </location>
</feature>
<evidence type="ECO:0000259" key="1">
    <source>
        <dbReference type="Pfam" id="PF13324"/>
    </source>
</evidence>
<dbReference type="InterPro" id="IPR026907">
    <property type="entry name" value="GCIP-like"/>
</dbReference>
<dbReference type="AlphaFoldDB" id="A0AAD5X1R0"/>
<feature type="non-terminal residue" evidence="2">
    <location>
        <position position="1"/>
    </location>
</feature>
<accession>A0AAD5X1R0</accession>
<dbReference type="PANTHER" id="PTHR15492:SF1">
    <property type="entry name" value="CYCLIN-D1-BINDING PROTEIN 1"/>
    <property type="match status" value="1"/>
</dbReference>
<dbReference type="PANTHER" id="PTHR15492">
    <property type="entry name" value="CYCLIN D1-BINDING PROTEIN 1"/>
    <property type="match status" value="1"/>
</dbReference>
<gene>
    <name evidence="2" type="primary">CCNDBP1</name>
    <name evidence="2" type="ORF">HK097_001653</name>
</gene>